<accession>A0A2P2QKV1</accession>
<evidence type="ECO:0000313" key="1">
    <source>
        <dbReference type="EMBL" id="MBX67621.1"/>
    </source>
</evidence>
<sequence length="39" mass="4749">MTIHFPPLYVWVFYLLKPQKLSGDLVPLYKYFFSDPRDL</sequence>
<dbReference type="AlphaFoldDB" id="A0A2P2QKV1"/>
<organism evidence="1">
    <name type="scientific">Rhizophora mucronata</name>
    <name type="common">Asiatic mangrove</name>
    <dbReference type="NCBI Taxonomy" id="61149"/>
    <lineage>
        <taxon>Eukaryota</taxon>
        <taxon>Viridiplantae</taxon>
        <taxon>Streptophyta</taxon>
        <taxon>Embryophyta</taxon>
        <taxon>Tracheophyta</taxon>
        <taxon>Spermatophyta</taxon>
        <taxon>Magnoliopsida</taxon>
        <taxon>eudicotyledons</taxon>
        <taxon>Gunneridae</taxon>
        <taxon>Pentapetalae</taxon>
        <taxon>rosids</taxon>
        <taxon>fabids</taxon>
        <taxon>Malpighiales</taxon>
        <taxon>Rhizophoraceae</taxon>
        <taxon>Rhizophora</taxon>
    </lineage>
</organism>
<reference evidence="1" key="1">
    <citation type="submission" date="2018-02" db="EMBL/GenBank/DDBJ databases">
        <title>Rhizophora mucronata_Transcriptome.</title>
        <authorList>
            <person name="Meera S.P."/>
            <person name="Sreeshan A."/>
            <person name="Augustine A."/>
        </authorList>
    </citation>
    <scope>NUCLEOTIDE SEQUENCE</scope>
    <source>
        <tissue evidence="1">Leaf</tissue>
    </source>
</reference>
<dbReference type="EMBL" id="GGEC01087137">
    <property type="protein sequence ID" value="MBX67621.1"/>
    <property type="molecule type" value="Transcribed_RNA"/>
</dbReference>
<protein>
    <submittedName>
        <fullName evidence="1">Uncharacterized protein</fullName>
    </submittedName>
</protein>
<name>A0A2P2QKV1_RHIMU</name>
<proteinExistence type="predicted"/>